<feature type="domain" description="LRRNT" evidence="7">
    <location>
        <begin position="270"/>
        <end position="302"/>
    </location>
</feature>
<comment type="caution">
    <text evidence="8">The sequence shown here is derived from an EMBL/GenBank/DDBJ whole genome shotgun (WGS) entry which is preliminary data.</text>
</comment>
<keyword evidence="4" id="KW-0325">Glycoprotein</keyword>
<dbReference type="PANTHER" id="PTHR45712">
    <property type="entry name" value="AGAP008170-PA"/>
    <property type="match status" value="1"/>
</dbReference>
<dbReference type="SMART" id="SM00013">
    <property type="entry name" value="LRRNT"/>
    <property type="match status" value="1"/>
</dbReference>
<dbReference type="SUPFAM" id="SSF52058">
    <property type="entry name" value="L domain-like"/>
    <property type="match status" value="1"/>
</dbReference>
<feature type="signal peptide" evidence="6">
    <location>
        <begin position="1"/>
        <end position="17"/>
    </location>
</feature>
<name>A0AA88M7J7_TACVA</name>
<evidence type="ECO:0000256" key="2">
    <source>
        <dbReference type="ARBA" id="ARBA00022729"/>
    </source>
</evidence>
<feature type="region of interest" description="Disordered" evidence="5">
    <location>
        <begin position="161"/>
        <end position="254"/>
    </location>
</feature>
<dbReference type="EMBL" id="JAVHJS010000016">
    <property type="protein sequence ID" value="KAK2832147.1"/>
    <property type="molecule type" value="Genomic_DNA"/>
</dbReference>
<evidence type="ECO:0000256" key="4">
    <source>
        <dbReference type="ARBA" id="ARBA00023180"/>
    </source>
</evidence>
<feature type="compositionally biased region" description="Basic and acidic residues" evidence="5">
    <location>
        <begin position="43"/>
        <end position="52"/>
    </location>
</feature>
<keyword evidence="9" id="KW-1185">Reference proteome</keyword>
<keyword evidence="3" id="KW-0677">Repeat</keyword>
<dbReference type="SMART" id="SM00364">
    <property type="entry name" value="LRR_BAC"/>
    <property type="match status" value="5"/>
</dbReference>
<keyword evidence="2 6" id="KW-0732">Signal</keyword>
<organism evidence="8 9">
    <name type="scientific">Tachysurus vachellii</name>
    <name type="common">Darkbarbel catfish</name>
    <name type="synonym">Pelteobagrus vachellii</name>
    <dbReference type="NCBI Taxonomy" id="175792"/>
    <lineage>
        <taxon>Eukaryota</taxon>
        <taxon>Metazoa</taxon>
        <taxon>Chordata</taxon>
        <taxon>Craniata</taxon>
        <taxon>Vertebrata</taxon>
        <taxon>Euteleostomi</taxon>
        <taxon>Actinopterygii</taxon>
        <taxon>Neopterygii</taxon>
        <taxon>Teleostei</taxon>
        <taxon>Ostariophysi</taxon>
        <taxon>Siluriformes</taxon>
        <taxon>Bagridae</taxon>
        <taxon>Tachysurus</taxon>
    </lineage>
</organism>
<keyword evidence="1" id="KW-0433">Leucine-rich repeat</keyword>
<accession>A0AA88M7J7</accession>
<feature type="region of interest" description="Disordered" evidence="5">
    <location>
        <begin position="40"/>
        <end position="60"/>
    </location>
</feature>
<dbReference type="PANTHER" id="PTHR45712:SF18">
    <property type="entry name" value="PODOCAN-LIKE PROTEIN 1"/>
    <property type="match status" value="1"/>
</dbReference>
<evidence type="ECO:0000313" key="8">
    <source>
        <dbReference type="EMBL" id="KAK2832147.1"/>
    </source>
</evidence>
<protein>
    <recommendedName>
        <fullName evidence="7">LRRNT domain-containing protein</fullName>
    </recommendedName>
</protein>
<feature type="compositionally biased region" description="Low complexity" evidence="5">
    <location>
        <begin position="161"/>
        <end position="171"/>
    </location>
</feature>
<sequence>MRTATFSLFWIFAVVETLVLQPRLNVTSSQIVSLDGENWTHQSPDHLQQHPTEEEEELKWEKEPGTMITITITEEEEEEDEELTEEENRGVAPSVTLSVDASLSPLSPSQYFSSTIIPSLITTSVTTQGPVDMTQINLDAEDQNTSLSVTPTSHFSALKNTSTLSSNQNSTHVNSSLDHIESSKETVDAAPTAKAARAGPTALSLPSTFKTKPKNKDKQKTKKNKLQKKEKNVKEKRNKPMKNSKQGERLKQKKDQLTPTPFFPYFEDHYCPPDCSCYGRVVQCSDKGLERFPYGIPFNSRYILLMNNHIKSIPLDLLSEYLSMEFLVLSNNRLVDSSIKGAFEGIRALKRLYLDRNILQSVPNDLPASLEELRLDGNKVKVMSEVTWFRCPGLLILSLNNNSLESISSSFPVGVLSPLSSLRTLSLSHNLLTSVPLHLPLSLQELYLRGNLIQRFQPGVFNGKAQLQVLDLSANRLTNKGLGKGALTNAIYLESLNLEGNFLKQVPRYLPHSLKTLNLEGNSISSISKAMFLSLPHLEHLGLARNKISKVVPGAFRVLPLLHQLDLSHNMLHQVPRQLPAWLVYIALNHNKIQTIPRDAFCSFKKSEAAKSRLVKVQLEHNLVDLGNLDSVAFSCLRGFQVVHFY</sequence>
<feature type="compositionally biased region" description="Low complexity" evidence="5">
    <location>
        <begin position="189"/>
        <end position="202"/>
    </location>
</feature>
<dbReference type="InterPro" id="IPR001611">
    <property type="entry name" value="Leu-rich_rpt"/>
</dbReference>
<dbReference type="Pfam" id="PF01462">
    <property type="entry name" value="LRRNT"/>
    <property type="match status" value="1"/>
</dbReference>
<dbReference type="InterPro" id="IPR032675">
    <property type="entry name" value="LRR_dom_sf"/>
</dbReference>
<evidence type="ECO:0000259" key="7">
    <source>
        <dbReference type="SMART" id="SM00013"/>
    </source>
</evidence>
<reference evidence="8" key="1">
    <citation type="submission" date="2023-08" db="EMBL/GenBank/DDBJ databases">
        <title>Pelteobagrus vachellii genome.</title>
        <authorList>
            <person name="Liu H."/>
        </authorList>
    </citation>
    <scope>NUCLEOTIDE SEQUENCE</scope>
    <source>
        <strain evidence="8">PRFRI_2022a</strain>
        <tissue evidence="8">Muscle</tissue>
    </source>
</reference>
<evidence type="ECO:0000313" key="9">
    <source>
        <dbReference type="Proteomes" id="UP001187315"/>
    </source>
</evidence>
<dbReference type="InterPro" id="IPR000372">
    <property type="entry name" value="LRRNT"/>
</dbReference>
<feature type="compositionally biased region" description="Basic and acidic residues" evidence="5">
    <location>
        <begin position="245"/>
        <end position="254"/>
    </location>
</feature>
<dbReference type="AlphaFoldDB" id="A0AA88M7J7"/>
<dbReference type="InterPro" id="IPR050333">
    <property type="entry name" value="SLRP"/>
</dbReference>
<dbReference type="Gene3D" id="3.80.10.10">
    <property type="entry name" value="Ribonuclease Inhibitor"/>
    <property type="match status" value="4"/>
</dbReference>
<evidence type="ECO:0000256" key="6">
    <source>
        <dbReference type="SAM" id="SignalP"/>
    </source>
</evidence>
<feature type="compositionally biased region" description="Basic residues" evidence="5">
    <location>
        <begin position="211"/>
        <end position="226"/>
    </location>
</feature>
<feature type="chain" id="PRO_5041644530" description="LRRNT domain-containing protein" evidence="6">
    <location>
        <begin position="18"/>
        <end position="646"/>
    </location>
</feature>
<dbReference type="Pfam" id="PF13855">
    <property type="entry name" value="LRR_8"/>
    <property type="match status" value="3"/>
</dbReference>
<dbReference type="SMART" id="SM00369">
    <property type="entry name" value="LRR_TYP"/>
    <property type="match status" value="9"/>
</dbReference>
<evidence type="ECO:0000256" key="1">
    <source>
        <dbReference type="ARBA" id="ARBA00022614"/>
    </source>
</evidence>
<evidence type="ECO:0000256" key="3">
    <source>
        <dbReference type="ARBA" id="ARBA00022737"/>
    </source>
</evidence>
<proteinExistence type="predicted"/>
<feature type="compositionally biased region" description="Basic and acidic residues" evidence="5">
    <location>
        <begin position="178"/>
        <end position="187"/>
    </location>
</feature>
<dbReference type="PROSITE" id="PS51450">
    <property type="entry name" value="LRR"/>
    <property type="match status" value="2"/>
</dbReference>
<evidence type="ECO:0000256" key="5">
    <source>
        <dbReference type="SAM" id="MobiDB-lite"/>
    </source>
</evidence>
<dbReference type="InterPro" id="IPR003591">
    <property type="entry name" value="Leu-rich_rpt_typical-subtyp"/>
</dbReference>
<gene>
    <name evidence="8" type="ORF">Q7C36_015609</name>
</gene>
<dbReference type="GO" id="GO:0005615">
    <property type="term" value="C:extracellular space"/>
    <property type="evidence" value="ECO:0007669"/>
    <property type="project" value="TreeGrafter"/>
</dbReference>
<dbReference type="Proteomes" id="UP001187315">
    <property type="component" value="Unassembled WGS sequence"/>
</dbReference>